<dbReference type="EMBL" id="AEPE02000002">
    <property type="protein sequence ID" value="EFZ37851.1"/>
    <property type="molecule type" value="Genomic_DNA"/>
</dbReference>
<organism evidence="2 3">
    <name type="scientific">Hoylesella oralis ATCC 33269</name>
    <dbReference type="NCBI Taxonomy" id="873533"/>
    <lineage>
        <taxon>Bacteria</taxon>
        <taxon>Pseudomonadati</taxon>
        <taxon>Bacteroidota</taxon>
        <taxon>Bacteroidia</taxon>
        <taxon>Bacteroidales</taxon>
        <taxon>Prevotellaceae</taxon>
        <taxon>Hoylesella</taxon>
    </lineage>
</organism>
<dbReference type="AlphaFoldDB" id="E7RM70"/>
<dbReference type="InterPro" id="IPR046693">
    <property type="entry name" value="DUF6563"/>
</dbReference>
<evidence type="ECO:0000313" key="3">
    <source>
        <dbReference type="Proteomes" id="UP000005580"/>
    </source>
</evidence>
<accession>E7RM70</accession>
<protein>
    <recommendedName>
        <fullName evidence="4">DUF4468 domain-containing protein</fullName>
    </recommendedName>
</protein>
<dbReference type="HOGENOM" id="CLU_1194019_0_0_10"/>
<keyword evidence="1" id="KW-0732">Signal</keyword>
<sequence length="232" mass="26185">MKKIFIVKAVVILAVVLFVVSMPVQAGNTDTIKVVQKVPTCIKYCTNYDDMMAEKWQQADSVQVFTKSRAKQMWWGGNDFKFDTGNKHTNKLLKKYAFAVMYNDTLLLNTGLYTDRGVRFNTGYTRGYRMKDGRLLITYFNVKEAGSRAMMGGAFGLVGSLIASASNSKLIKQDVCYIIMHGEKKAFIIDDKQMSTLLAGRQDLLSEYYAVEKKNRLHADVIMPLLEKAGIL</sequence>
<feature type="chain" id="PRO_5003221400" description="DUF4468 domain-containing protein" evidence="1">
    <location>
        <begin position="27"/>
        <end position="232"/>
    </location>
</feature>
<keyword evidence="3" id="KW-1185">Reference proteome</keyword>
<name>E7RM70_9BACT</name>
<proteinExistence type="predicted"/>
<reference evidence="2" key="1">
    <citation type="submission" date="2011-01" db="EMBL/GenBank/DDBJ databases">
        <authorList>
            <person name="Muzny D."/>
            <person name="Qin X."/>
            <person name="Buhay C."/>
            <person name="Dugan-Rocha S."/>
            <person name="Ding Y."/>
            <person name="Chen G."/>
            <person name="Hawes A."/>
            <person name="Holder M."/>
            <person name="Jhangiani S."/>
            <person name="Johnson A."/>
            <person name="Khan Z."/>
            <person name="Li Z."/>
            <person name="Liu W."/>
            <person name="Liu X."/>
            <person name="Perez L."/>
            <person name="Shen H."/>
            <person name="Wang Q."/>
            <person name="Watt J."/>
            <person name="Xi L."/>
            <person name="Xin Y."/>
            <person name="Zhou J."/>
            <person name="Deng J."/>
            <person name="Jiang H."/>
            <person name="Liu Y."/>
            <person name="Qu J."/>
            <person name="Song X.-Z."/>
            <person name="Zhang L."/>
            <person name="Villasana D."/>
            <person name="Johnson A."/>
            <person name="Liu J."/>
            <person name="Liyanage D."/>
            <person name="Lorensuhewa L."/>
            <person name="Robinson T."/>
            <person name="Song A."/>
            <person name="Song B.-B."/>
            <person name="Dinh H."/>
            <person name="Thornton R."/>
            <person name="Coyle M."/>
            <person name="Francisco L."/>
            <person name="Jackson L."/>
            <person name="Javaid M."/>
            <person name="Korchina V."/>
            <person name="Kovar C."/>
            <person name="Mata R."/>
            <person name="Mathew T."/>
            <person name="Ngo R."/>
            <person name="Nguyen L."/>
            <person name="Nguyen N."/>
            <person name="Okwuonu G."/>
            <person name="Ongeri F."/>
            <person name="Pham C."/>
            <person name="Simmons D."/>
            <person name="Wilczek-Boney K."/>
            <person name="Hale W."/>
            <person name="Jakkamsetti A."/>
            <person name="Pham P."/>
            <person name="Ruth R."/>
            <person name="San Lucas F."/>
            <person name="Warren J."/>
            <person name="Zhang J."/>
            <person name="Zhao Z."/>
            <person name="Zhou C."/>
            <person name="Zhu D."/>
            <person name="Lee S."/>
            <person name="Bess C."/>
            <person name="Blankenburg K."/>
            <person name="Forbes L."/>
            <person name="Fu Q."/>
            <person name="Gubbala S."/>
            <person name="Hirani K."/>
            <person name="Jayaseelan J.C."/>
            <person name="Lara F."/>
            <person name="Munidasa M."/>
            <person name="Palculict T."/>
            <person name="Patil S."/>
            <person name="Pu L.-L."/>
            <person name="Saada N."/>
            <person name="Tang L."/>
            <person name="Weissenberger G."/>
            <person name="Zhu Y."/>
            <person name="Hemphill L."/>
            <person name="Shang Y."/>
            <person name="Youmans B."/>
            <person name="Ayvaz T."/>
            <person name="Ross M."/>
            <person name="Santibanez J."/>
            <person name="Aqrawi P."/>
            <person name="Gross S."/>
            <person name="Joshi V."/>
            <person name="Fowler G."/>
            <person name="Nazareth L."/>
            <person name="Reid J."/>
            <person name="Worley K."/>
            <person name="Petrosino J."/>
            <person name="Highlander S."/>
            <person name="Gibbs R."/>
        </authorList>
    </citation>
    <scope>NUCLEOTIDE SEQUENCE [LARGE SCALE GENOMIC DNA]</scope>
    <source>
        <strain evidence="2">ATCC 33269</strain>
    </source>
</reference>
<feature type="signal peptide" evidence="1">
    <location>
        <begin position="1"/>
        <end position="26"/>
    </location>
</feature>
<dbReference type="Pfam" id="PF20201">
    <property type="entry name" value="DUF6563"/>
    <property type="match status" value="1"/>
</dbReference>
<evidence type="ECO:0000313" key="2">
    <source>
        <dbReference type="EMBL" id="EFZ37851.1"/>
    </source>
</evidence>
<gene>
    <name evidence="2" type="ORF">HMPREF0663_10220</name>
</gene>
<evidence type="ECO:0000256" key="1">
    <source>
        <dbReference type="SAM" id="SignalP"/>
    </source>
</evidence>
<comment type="caution">
    <text evidence="2">The sequence shown here is derived from an EMBL/GenBank/DDBJ whole genome shotgun (WGS) entry which is preliminary data.</text>
</comment>
<dbReference type="eggNOG" id="ENOG5034C5X">
    <property type="taxonomic scope" value="Bacteria"/>
</dbReference>
<dbReference type="RefSeq" id="WP_004368894.1">
    <property type="nucleotide sequence ID" value="NZ_GL833119.1"/>
</dbReference>
<dbReference type="Proteomes" id="UP000005580">
    <property type="component" value="Unassembled WGS sequence"/>
</dbReference>
<evidence type="ECO:0008006" key="4">
    <source>
        <dbReference type="Google" id="ProtNLM"/>
    </source>
</evidence>